<evidence type="ECO:0008006" key="15">
    <source>
        <dbReference type="Google" id="ProtNLM"/>
    </source>
</evidence>
<keyword evidence="3" id="KW-0808">Transferase</keyword>
<dbReference type="InterPro" id="IPR034732">
    <property type="entry name" value="EPHD"/>
</dbReference>
<feature type="domain" description="RING-type" evidence="11">
    <location>
        <begin position="208"/>
        <end position="258"/>
    </location>
</feature>
<dbReference type="PANTHER" id="PTHR12420:SF42">
    <property type="entry name" value="G2_M PHASE-SPECIFIC E3 UBIQUITIN-PROTEIN LIGASE"/>
    <property type="match status" value="1"/>
</dbReference>
<comment type="subcellular location">
    <subcellularLocation>
        <location evidence="1">Nucleus</location>
    </subcellularLocation>
</comment>
<dbReference type="InterPro" id="IPR011011">
    <property type="entry name" value="Znf_FYVE_PHD"/>
</dbReference>
<dbReference type="Pfam" id="PF13771">
    <property type="entry name" value="zf-HC5HC2H"/>
    <property type="match status" value="1"/>
</dbReference>
<dbReference type="SMART" id="SM00249">
    <property type="entry name" value="PHD"/>
    <property type="match status" value="3"/>
</dbReference>
<organism evidence="13 14">
    <name type="scientific">Cloeon dipterum</name>
    <dbReference type="NCBI Taxonomy" id="197152"/>
    <lineage>
        <taxon>Eukaryota</taxon>
        <taxon>Metazoa</taxon>
        <taxon>Ecdysozoa</taxon>
        <taxon>Arthropoda</taxon>
        <taxon>Hexapoda</taxon>
        <taxon>Insecta</taxon>
        <taxon>Pterygota</taxon>
        <taxon>Palaeoptera</taxon>
        <taxon>Ephemeroptera</taxon>
        <taxon>Pisciforma</taxon>
        <taxon>Baetidae</taxon>
        <taxon>Cloeon</taxon>
    </lineage>
</organism>
<keyword evidence="4" id="KW-0479">Metal-binding</keyword>
<evidence type="ECO:0000256" key="5">
    <source>
        <dbReference type="ARBA" id="ARBA00022771"/>
    </source>
</evidence>
<evidence type="ECO:0000259" key="12">
    <source>
        <dbReference type="PROSITE" id="PS51805"/>
    </source>
</evidence>
<keyword evidence="8" id="KW-0539">Nucleus</keyword>
<keyword evidence="7" id="KW-0862">Zinc</keyword>
<dbReference type="GO" id="GO:0005634">
    <property type="term" value="C:nucleus"/>
    <property type="evidence" value="ECO:0007669"/>
    <property type="project" value="TreeGrafter"/>
</dbReference>
<comment type="pathway">
    <text evidence="2">Protein modification; protein ubiquitination.</text>
</comment>
<dbReference type="GO" id="GO:0008270">
    <property type="term" value="F:zinc ion binding"/>
    <property type="evidence" value="ECO:0007669"/>
    <property type="project" value="UniProtKB-KW"/>
</dbReference>
<dbReference type="PROSITE" id="PS51805">
    <property type="entry name" value="EPHD"/>
    <property type="match status" value="1"/>
</dbReference>
<evidence type="ECO:0000256" key="6">
    <source>
        <dbReference type="ARBA" id="ARBA00022786"/>
    </source>
</evidence>
<gene>
    <name evidence="13" type="ORF">CLODIP_2_CD02633</name>
</gene>
<keyword evidence="5 9" id="KW-0863">Zinc-finger</keyword>
<dbReference type="InterPro" id="IPR042013">
    <property type="entry name" value="PHF7/G2E3_ePHD"/>
</dbReference>
<sequence length="495" mass="55638">MVFSLNLNAVKKLKIVLIGASVFLILHYTSSGRMSAQRGRSLSTTSSNRQVAPFASCHVVLQKLDEKVVNEIKNRKYCKLCNRSPSDQMLYGKMHTLNKLNVHYYCLLFACHLAQKGADTQGIFGFLEADIRKEIRRASKEKCSYCHEGGATIVCVQRLCKKVFHFPCGVENGSQHNYYNKFQSFCKQHRPCVKIPAIYALSIEPVFCSICMEEAKKDLKCIATLWAPCCKKNSWFHRACVQRYALSSGYFFKCPRCNDKDDFCKAMLRYGVYVPEKDASWETEGNQFGALYERYSHCDADMCLCPLGRDEDNNHTPWNIILCGACGSQGIHVGCTKFKSALRRWYCKGCKPIVAASSNGACSSVHLHSISHNPDLPGPSSLTHDSSSPAPQEEAASEAERRQAALPTSRPLGYSQYSTEPIEIMESDEEIDVEILDESITILEVTSEGQAVSPARRPSISYHRRKHQFAIILDEESEAMDESEPEMCDDVMIIS</sequence>
<dbReference type="SUPFAM" id="SSF57903">
    <property type="entry name" value="FYVE/PHD zinc finger"/>
    <property type="match status" value="1"/>
</dbReference>
<evidence type="ECO:0000256" key="9">
    <source>
        <dbReference type="PROSITE-ProRule" id="PRU00175"/>
    </source>
</evidence>
<dbReference type="PANTHER" id="PTHR12420">
    <property type="entry name" value="PHD FINGER PROTEIN"/>
    <property type="match status" value="1"/>
</dbReference>
<keyword evidence="6" id="KW-0833">Ubl conjugation pathway</keyword>
<protein>
    <recommendedName>
        <fullName evidence="15">PHD-type domain-containing protein</fullName>
    </recommendedName>
</protein>
<evidence type="ECO:0000256" key="2">
    <source>
        <dbReference type="ARBA" id="ARBA00004906"/>
    </source>
</evidence>
<evidence type="ECO:0000256" key="10">
    <source>
        <dbReference type="SAM" id="MobiDB-lite"/>
    </source>
</evidence>
<name>A0A8S1CJM6_9INSE</name>
<evidence type="ECO:0000313" key="13">
    <source>
        <dbReference type="EMBL" id="CAB3369562.1"/>
    </source>
</evidence>
<proteinExistence type="predicted"/>
<keyword evidence="14" id="KW-1185">Reference proteome</keyword>
<accession>A0A8S1CJM6</accession>
<dbReference type="InterPro" id="IPR001841">
    <property type="entry name" value="Znf_RING"/>
</dbReference>
<evidence type="ECO:0000256" key="3">
    <source>
        <dbReference type="ARBA" id="ARBA00022679"/>
    </source>
</evidence>
<dbReference type="OrthoDB" id="512616at2759"/>
<evidence type="ECO:0000313" key="14">
    <source>
        <dbReference type="Proteomes" id="UP000494165"/>
    </source>
</evidence>
<feature type="domain" description="PHD-type" evidence="12">
    <location>
        <begin position="75"/>
        <end position="190"/>
    </location>
</feature>
<evidence type="ECO:0000256" key="4">
    <source>
        <dbReference type="ARBA" id="ARBA00022723"/>
    </source>
</evidence>
<dbReference type="Proteomes" id="UP000494165">
    <property type="component" value="Unassembled WGS sequence"/>
</dbReference>
<comment type="caution">
    <text evidence="13">The sequence shown here is derived from an EMBL/GenBank/DDBJ whole genome shotgun (WGS) entry which is preliminary data.</text>
</comment>
<dbReference type="InterPro" id="IPR013083">
    <property type="entry name" value="Znf_RING/FYVE/PHD"/>
</dbReference>
<dbReference type="EMBL" id="CADEPI010000046">
    <property type="protein sequence ID" value="CAB3369562.1"/>
    <property type="molecule type" value="Genomic_DNA"/>
</dbReference>
<dbReference type="Gene3D" id="3.30.40.10">
    <property type="entry name" value="Zinc/RING finger domain, C3HC4 (zinc finger)"/>
    <property type="match status" value="2"/>
</dbReference>
<dbReference type="InterPro" id="IPR059102">
    <property type="entry name" value="PHD_PHF7/G2E3-like"/>
</dbReference>
<dbReference type="CDD" id="cd15669">
    <property type="entry name" value="ePHD_PHF7_G2E3_like"/>
    <property type="match status" value="1"/>
</dbReference>
<dbReference type="AlphaFoldDB" id="A0A8S1CJM6"/>
<dbReference type="InterPro" id="IPR051188">
    <property type="entry name" value="PHD-type_Zinc_Finger"/>
</dbReference>
<feature type="region of interest" description="Disordered" evidence="10">
    <location>
        <begin position="373"/>
        <end position="417"/>
    </location>
</feature>
<evidence type="ECO:0000256" key="8">
    <source>
        <dbReference type="ARBA" id="ARBA00023242"/>
    </source>
</evidence>
<evidence type="ECO:0000259" key="11">
    <source>
        <dbReference type="PROSITE" id="PS50089"/>
    </source>
</evidence>
<evidence type="ECO:0000256" key="7">
    <source>
        <dbReference type="ARBA" id="ARBA00022833"/>
    </source>
</evidence>
<dbReference type="PROSITE" id="PS50089">
    <property type="entry name" value="ZF_RING_2"/>
    <property type="match status" value="1"/>
</dbReference>
<evidence type="ECO:0000256" key="1">
    <source>
        <dbReference type="ARBA" id="ARBA00004123"/>
    </source>
</evidence>
<reference evidence="13 14" key="1">
    <citation type="submission" date="2020-04" db="EMBL/GenBank/DDBJ databases">
        <authorList>
            <person name="Alioto T."/>
            <person name="Alioto T."/>
            <person name="Gomez Garrido J."/>
        </authorList>
    </citation>
    <scope>NUCLEOTIDE SEQUENCE [LARGE SCALE GENOMIC DNA]</scope>
</reference>
<dbReference type="InterPro" id="IPR001965">
    <property type="entry name" value="Znf_PHD"/>
</dbReference>
<dbReference type="Pfam" id="PF26054">
    <property type="entry name" value="PHD_G2E3"/>
    <property type="match status" value="1"/>
</dbReference>